<dbReference type="AlphaFoldDB" id="A0A2P2NDW4"/>
<protein>
    <submittedName>
        <fullName evidence="1">Uncharacterized protein</fullName>
    </submittedName>
</protein>
<accession>A0A2P2NDW4</accession>
<dbReference type="EMBL" id="GGEC01060163">
    <property type="protein sequence ID" value="MBX40647.1"/>
    <property type="molecule type" value="Transcribed_RNA"/>
</dbReference>
<organism evidence="1">
    <name type="scientific">Rhizophora mucronata</name>
    <name type="common">Asiatic mangrove</name>
    <dbReference type="NCBI Taxonomy" id="61149"/>
    <lineage>
        <taxon>Eukaryota</taxon>
        <taxon>Viridiplantae</taxon>
        <taxon>Streptophyta</taxon>
        <taxon>Embryophyta</taxon>
        <taxon>Tracheophyta</taxon>
        <taxon>Spermatophyta</taxon>
        <taxon>Magnoliopsida</taxon>
        <taxon>eudicotyledons</taxon>
        <taxon>Gunneridae</taxon>
        <taxon>Pentapetalae</taxon>
        <taxon>rosids</taxon>
        <taxon>fabids</taxon>
        <taxon>Malpighiales</taxon>
        <taxon>Rhizophoraceae</taxon>
        <taxon>Rhizophora</taxon>
    </lineage>
</organism>
<reference evidence="1" key="1">
    <citation type="submission" date="2018-02" db="EMBL/GenBank/DDBJ databases">
        <title>Rhizophora mucronata_Transcriptome.</title>
        <authorList>
            <person name="Meera S.P."/>
            <person name="Sreeshan A."/>
            <person name="Augustine A."/>
        </authorList>
    </citation>
    <scope>NUCLEOTIDE SEQUENCE</scope>
    <source>
        <tissue evidence="1">Leaf</tissue>
    </source>
</reference>
<evidence type="ECO:0000313" key="1">
    <source>
        <dbReference type="EMBL" id="MBX40647.1"/>
    </source>
</evidence>
<sequence>MDTQQSKRGGRLFEEMRKEVKCKSMHMLSEKCIIYPSRLPLSKLQSIHEVNILRQWPNKLHD</sequence>
<proteinExistence type="predicted"/>
<name>A0A2P2NDW4_RHIMU</name>